<evidence type="ECO:0000256" key="1">
    <source>
        <dbReference type="SAM" id="MobiDB-lite"/>
    </source>
</evidence>
<dbReference type="EMBL" id="CP134050">
    <property type="protein sequence ID" value="WNC17752.1"/>
    <property type="molecule type" value="Genomic_DNA"/>
</dbReference>
<sequence length="142" mass="15820">MVQKKRILLIIAFLLALGSYFFERHSPQTQTSSIEADYVLEFPSSKYPQTAEHIRSAIAKGQSAVCTIDRRGADKNREKSLKGVPTKPNYDRDEWPMAMCREGGSGADIAYISPADNRGAGAWIANRLEDYPDGTRVKIVVK</sequence>
<accession>A0ABY9TCD5</accession>
<evidence type="ECO:0000313" key="2">
    <source>
        <dbReference type="EMBL" id="WNC17752.1"/>
    </source>
</evidence>
<name>A0ABY9TCD5_BREBE</name>
<proteinExistence type="predicted"/>
<organism evidence="2 3">
    <name type="scientific">Brevibacillus brevis</name>
    <name type="common">Bacillus brevis</name>
    <dbReference type="NCBI Taxonomy" id="1393"/>
    <lineage>
        <taxon>Bacteria</taxon>
        <taxon>Bacillati</taxon>
        <taxon>Bacillota</taxon>
        <taxon>Bacilli</taxon>
        <taxon>Bacillales</taxon>
        <taxon>Paenibacillaceae</taxon>
        <taxon>Brevibacillus</taxon>
    </lineage>
</organism>
<protein>
    <submittedName>
        <fullName evidence="2">NucA/NucB deoxyribonuclease domain-containing protein</fullName>
    </submittedName>
</protein>
<reference evidence="2 3" key="1">
    <citation type="submission" date="2023-09" db="EMBL/GenBank/DDBJ databases">
        <title>Complete Genome and Methylome dissection of Bacillus brevis NEB573 original source of BbsI restriction endonuclease.</title>
        <authorList>
            <person name="Fomenkov A."/>
            <person name="Roberts R.D."/>
        </authorList>
    </citation>
    <scope>NUCLEOTIDE SEQUENCE [LARGE SCALE GENOMIC DNA]</scope>
    <source>
        <strain evidence="2 3">NEB573</strain>
    </source>
</reference>
<dbReference type="Proteomes" id="UP001256827">
    <property type="component" value="Chromosome"/>
</dbReference>
<gene>
    <name evidence="2" type="ORF">RGB73_18280</name>
</gene>
<keyword evidence="3" id="KW-1185">Reference proteome</keyword>
<feature type="compositionally biased region" description="Basic and acidic residues" evidence="1">
    <location>
        <begin position="69"/>
        <end position="81"/>
    </location>
</feature>
<feature type="region of interest" description="Disordered" evidence="1">
    <location>
        <begin position="69"/>
        <end position="96"/>
    </location>
</feature>
<evidence type="ECO:0000313" key="3">
    <source>
        <dbReference type="Proteomes" id="UP001256827"/>
    </source>
</evidence>